<evidence type="ECO:0000313" key="4">
    <source>
        <dbReference type="Proteomes" id="UP001597206"/>
    </source>
</evidence>
<accession>A0ABW3PFA8</accession>
<feature type="region of interest" description="Disordered" evidence="1">
    <location>
        <begin position="291"/>
        <end position="478"/>
    </location>
</feature>
<organism evidence="3 4">
    <name type="scientific">Methylophilus flavus</name>
    <dbReference type="NCBI Taxonomy" id="640084"/>
    <lineage>
        <taxon>Bacteria</taxon>
        <taxon>Pseudomonadati</taxon>
        <taxon>Pseudomonadota</taxon>
        <taxon>Betaproteobacteria</taxon>
        <taxon>Nitrosomonadales</taxon>
        <taxon>Methylophilaceae</taxon>
        <taxon>Methylophilus</taxon>
    </lineage>
</organism>
<feature type="chain" id="PRO_5045457992" evidence="2">
    <location>
        <begin position="23"/>
        <end position="781"/>
    </location>
</feature>
<name>A0ABW3PFA8_9PROT</name>
<evidence type="ECO:0000313" key="3">
    <source>
        <dbReference type="EMBL" id="MFD1123145.1"/>
    </source>
</evidence>
<feature type="compositionally biased region" description="Low complexity" evidence="1">
    <location>
        <begin position="413"/>
        <end position="441"/>
    </location>
</feature>
<protein>
    <submittedName>
        <fullName evidence="3">Uncharacterized protein</fullName>
    </submittedName>
</protein>
<dbReference type="Proteomes" id="UP001597206">
    <property type="component" value="Unassembled WGS sequence"/>
</dbReference>
<feature type="compositionally biased region" description="Acidic residues" evidence="1">
    <location>
        <begin position="568"/>
        <end position="583"/>
    </location>
</feature>
<feature type="compositionally biased region" description="Polar residues" evidence="1">
    <location>
        <begin position="298"/>
        <end position="312"/>
    </location>
</feature>
<feature type="compositionally biased region" description="Basic and acidic residues" evidence="1">
    <location>
        <begin position="703"/>
        <end position="712"/>
    </location>
</feature>
<dbReference type="EMBL" id="JBHTLN010000002">
    <property type="protein sequence ID" value="MFD1123145.1"/>
    <property type="molecule type" value="Genomic_DNA"/>
</dbReference>
<proteinExistence type="predicted"/>
<feature type="compositionally biased region" description="Polar residues" evidence="1">
    <location>
        <begin position="64"/>
        <end position="77"/>
    </location>
</feature>
<evidence type="ECO:0000256" key="1">
    <source>
        <dbReference type="SAM" id="MobiDB-lite"/>
    </source>
</evidence>
<feature type="signal peptide" evidence="2">
    <location>
        <begin position="1"/>
        <end position="22"/>
    </location>
</feature>
<feature type="compositionally biased region" description="Polar residues" evidence="1">
    <location>
        <begin position="527"/>
        <end position="567"/>
    </location>
</feature>
<feature type="compositionally biased region" description="Polar residues" evidence="1">
    <location>
        <begin position="339"/>
        <end position="350"/>
    </location>
</feature>
<feature type="region of interest" description="Disordered" evidence="1">
    <location>
        <begin position="513"/>
        <end position="752"/>
    </location>
</feature>
<sequence>MSKPLLMLMLFAGILVSPASQADEIKPQTQRTSRKPTITPATASNRKSESSAAANSNASENKNIQEQTRNQSSAREQTQLLQDNARDVLNDLRVKPDVADKLVKEVADPDKKESAIDRVRDIANAAGELDTVGVDAKVRDRVVDAISRSKNPKDTANETVGEAATESVFGKDVAKLVPRNKKAEFREVFMSLLEIQGSLELLGAEPDAPEVVEAIKEGAQQGVTTRQDARTIMEKAAHKVLDRQGFTPGKPGESLNARLASMAEEQKILQAELDAKKAAKAKADLLAQQRAKVRAGNPGNSAITQGAAGSTTAGRSVSAKVKVAVGGGVSNASGAGTAKQGTGTDATRNTGVGGANRADLASSRLAAGSGGTSSAGRPTSGTPTGTAPAASSGAPATADNLPASSQQPDVRTEAATTTTQTPQTDTSPVNNTNASNPSANTGGAAPSNPNTTVATGEMLLNSSNNNSGPTTKHYDPPGMPNVGVDITYNSDTTYSGTVTVVTKDAAGNIVSVSHTPISGTWGYDTEGNPTPATQTVGETTTAPTSGNGQGSDTSNNQQSGNNDATSNQEEDDDSDDDDDDDKTEDPPPAEQTSTDQTETETTTEESKEASTTPNPLDIGGGDPAELSRRTGGRMGSQEARRQQRGLDLARSGGAAGPNPEGKGGVPTLLTPEELSNAEKALNMRRGAGVTNPNPLGKGSVVATDRDVKEMHLRRNGGAKGPTDRTGPAKPQDPRSPVGGAPGPVPSGGTRINVSRTKAVAVNRNLSKDHNLALGALQTLFK</sequence>
<keyword evidence="2" id="KW-0732">Signal</keyword>
<feature type="compositionally biased region" description="Low complexity" evidence="1">
    <location>
        <begin position="374"/>
        <end position="398"/>
    </location>
</feature>
<feature type="compositionally biased region" description="Low complexity" evidence="1">
    <location>
        <begin position="50"/>
        <end position="62"/>
    </location>
</feature>
<reference evidence="4" key="1">
    <citation type="journal article" date="2019" name="Int. J. Syst. Evol. Microbiol.">
        <title>The Global Catalogue of Microorganisms (GCM) 10K type strain sequencing project: providing services to taxonomists for standard genome sequencing and annotation.</title>
        <authorList>
            <consortium name="The Broad Institute Genomics Platform"/>
            <consortium name="The Broad Institute Genome Sequencing Center for Infectious Disease"/>
            <person name="Wu L."/>
            <person name="Ma J."/>
        </authorList>
    </citation>
    <scope>NUCLEOTIDE SEQUENCE [LARGE SCALE GENOMIC DNA]</scope>
    <source>
        <strain evidence="4">CCUG 58411</strain>
    </source>
</reference>
<comment type="caution">
    <text evidence="3">The sequence shown here is derived from an EMBL/GenBank/DDBJ whole genome shotgun (WGS) entry which is preliminary data.</text>
</comment>
<feature type="compositionally biased region" description="Low complexity" evidence="1">
    <location>
        <begin position="313"/>
        <end position="336"/>
    </location>
</feature>
<dbReference type="RefSeq" id="WP_379034572.1">
    <property type="nucleotide sequence ID" value="NZ_JBHTLN010000002.1"/>
</dbReference>
<feature type="compositionally biased region" description="Polar residues" evidence="1">
    <location>
        <begin position="447"/>
        <end position="470"/>
    </location>
</feature>
<keyword evidence="4" id="KW-1185">Reference proteome</keyword>
<gene>
    <name evidence="3" type="ORF">ACFQ2T_11560</name>
</gene>
<evidence type="ECO:0000256" key="2">
    <source>
        <dbReference type="SAM" id="SignalP"/>
    </source>
</evidence>
<feature type="region of interest" description="Disordered" evidence="1">
    <location>
        <begin position="19"/>
        <end position="77"/>
    </location>
</feature>
<feature type="compositionally biased region" description="Polar residues" evidence="1">
    <location>
        <begin position="27"/>
        <end position="42"/>
    </location>
</feature>